<evidence type="ECO:0000313" key="1">
    <source>
        <dbReference type="EMBL" id="TNN49432.1"/>
    </source>
</evidence>
<gene>
    <name evidence="1" type="ORF">EYF80_040387</name>
</gene>
<name>A0A4Z2GA50_9TELE</name>
<accession>A0A4Z2GA50</accession>
<dbReference type="Proteomes" id="UP000314294">
    <property type="component" value="Unassembled WGS sequence"/>
</dbReference>
<dbReference type="PROSITE" id="PS51257">
    <property type="entry name" value="PROKAR_LIPOPROTEIN"/>
    <property type="match status" value="1"/>
</dbReference>
<evidence type="ECO:0000313" key="2">
    <source>
        <dbReference type="Proteomes" id="UP000314294"/>
    </source>
</evidence>
<sequence>MSRTSVGVVERSCPSPMLLVSMATACCGRRACRRLVSSSASICSRHARRQAEQRSEVRGQRSEVSSYLL</sequence>
<proteinExistence type="predicted"/>
<comment type="caution">
    <text evidence="1">The sequence shown here is derived from an EMBL/GenBank/DDBJ whole genome shotgun (WGS) entry which is preliminary data.</text>
</comment>
<reference evidence="1 2" key="1">
    <citation type="submission" date="2019-03" db="EMBL/GenBank/DDBJ databases">
        <title>First draft genome of Liparis tanakae, snailfish: a comprehensive survey of snailfish specific genes.</title>
        <authorList>
            <person name="Kim W."/>
            <person name="Song I."/>
            <person name="Jeong J.-H."/>
            <person name="Kim D."/>
            <person name="Kim S."/>
            <person name="Ryu S."/>
            <person name="Song J.Y."/>
            <person name="Lee S.K."/>
        </authorList>
    </citation>
    <scope>NUCLEOTIDE SEQUENCE [LARGE SCALE GENOMIC DNA]</scope>
    <source>
        <tissue evidence="1">Muscle</tissue>
    </source>
</reference>
<protein>
    <submittedName>
        <fullName evidence="1">Uncharacterized protein</fullName>
    </submittedName>
</protein>
<keyword evidence="2" id="KW-1185">Reference proteome</keyword>
<organism evidence="1 2">
    <name type="scientific">Liparis tanakae</name>
    <name type="common">Tanaka's snailfish</name>
    <dbReference type="NCBI Taxonomy" id="230148"/>
    <lineage>
        <taxon>Eukaryota</taxon>
        <taxon>Metazoa</taxon>
        <taxon>Chordata</taxon>
        <taxon>Craniata</taxon>
        <taxon>Vertebrata</taxon>
        <taxon>Euteleostomi</taxon>
        <taxon>Actinopterygii</taxon>
        <taxon>Neopterygii</taxon>
        <taxon>Teleostei</taxon>
        <taxon>Neoteleostei</taxon>
        <taxon>Acanthomorphata</taxon>
        <taxon>Eupercaria</taxon>
        <taxon>Perciformes</taxon>
        <taxon>Cottioidei</taxon>
        <taxon>Cottales</taxon>
        <taxon>Liparidae</taxon>
        <taxon>Liparis</taxon>
    </lineage>
</organism>
<dbReference type="AlphaFoldDB" id="A0A4Z2GA50"/>
<dbReference type="EMBL" id="SRLO01000657">
    <property type="protein sequence ID" value="TNN49432.1"/>
    <property type="molecule type" value="Genomic_DNA"/>
</dbReference>